<sequence length="172" mass="19417">MLGNKLLFWGRREADVHHLSSLRKFAGICIRRLTDISQPGQLAPSSSPWPSPGLHQCQYHLDARQAIGINEVVSWLRCRSNAARSRPFEALVIREVSHDCTFAWRTISNHIEHSHGIKHTWSSIRDSLLPLLQDLHGEFAHPCGAHAKRSSRWSISVVAGELEIQTAASRYD</sequence>
<accession>A0A6A6PTT8</accession>
<evidence type="ECO:0000313" key="1">
    <source>
        <dbReference type="EMBL" id="KAF2483315.1"/>
    </source>
</evidence>
<dbReference type="EMBL" id="MU001635">
    <property type="protein sequence ID" value="KAF2483315.1"/>
    <property type="molecule type" value="Genomic_DNA"/>
</dbReference>
<dbReference type="RefSeq" id="XP_033589885.1">
    <property type="nucleotide sequence ID" value="XM_033729560.1"/>
</dbReference>
<keyword evidence="2" id="KW-1185">Reference proteome</keyword>
<dbReference type="Proteomes" id="UP000799767">
    <property type="component" value="Unassembled WGS sequence"/>
</dbReference>
<evidence type="ECO:0000313" key="2">
    <source>
        <dbReference type="Proteomes" id="UP000799767"/>
    </source>
</evidence>
<proteinExistence type="predicted"/>
<reference evidence="1" key="1">
    <citation type="journal article" date="2020" name="Stud. Mycol.">
        <title>101 Dothideomycetes genomes: a test case for predicting lifestyles and emergence of pathogens.</title>
        <authorList>
            <person name="Haridas S."/>
            <person name="Albert R."/>
            <person name="Binder M."/>
            <person name="Bloem J."/>
            <person name="Labutti K."/>
            <person name="Salamov A."/>
            <person name="Andreopoulos B."/>
            <person name="Baker S."/>
            <person name="Barry K."/>
            <person name="Bills G."/>
            <person name="Bluhm B."/>
            <person name="Cannon C."/>
            <person name="Castanera R."/>
            <person name="Culley D."/>
            <person name="Daum C."/>
            <person name="Ezra D."/>
            <person name="Gonzalez J."/>
            <person name="Henrissat B."/>
            <person name="Kuo A."/>
            <person name="Liang C."/>
            <person name="Lipzen A."/>
            <person name="Lutzoni F."/>
            <person name="Magnuson J."/>
            <person name="Mondo S."/>
            <person name="Nolan M."/>
            <person name="Ohm R."/>
            <person name="Pangilinan J."/>
            <person name="Park H.-J."/>
            <person name="Ramirez L."/>
            <person name="Alfaro M."/>
            <person name="Sun H."/>
            <person name="Tritt A."/>
            <person name="Yoshinaga Y."/>
            <person name="Zwiers L.-H."/>
            <person name="Turgeon B."/>
            <person name="Goodwin S."/>
            <person name="Spatafora J."/>
            <person name="Crous P."/>
            <person name="Grigoriev I."/>
        </authorList>
    </citation>
    <scope>NUCLEOTIDE SEQUENCE</scope>
    <source>
        <strain evidence="1">CBS 113389</strain>
    </source>
</reference>
<dbReference type="GeneID" id="54470562"/>
<name>A0A6A6PTT8_9PEZI</name>
<protein>
    <submittedName>
        <fullName evidence="1">Uncharacterized protein</fullName>
    </submittedName>
</protein>
<dbReference type="AlphaFoldDB" id="A0A6A6PTT8"/>
<gene>
    <name evidence="1" type="ORF">BDY17DRAFT_145182</name>
</gene>
<organism evidence="1 2">
    <name type="scientific">Neohortaea acidophila</name>
    <dbReference type="NCBI Taxonomy" id="245834"/>
    <lineage>
        <taxon>Eukaryota</taxon>
        <taxon>Fungi</taxon>
        <taxon>Dikarya</taxon>
        <taxon>Ascomycota</taxon>
        <taxon>Pezizomycotina</taxon>
        <taxon>Dothideomycetes</taxon>
        <taxon>Dothideomycetidae</taxon>
        <taxon>Mycosphaerellales</taxon>
        <taxon>Teratosphaeriaceae</taxon>
        <taxon>Neohortaea</taxon>
    </lineage>
</organism>